<feature type="compositionally biased region" description="Polar residues" evidence="1">
    <location>
        <begin position="225"/>
        <end position="237"/>
    </location>
</feature>
<dbReference type="PANTHER" id="PTHR14326:SF58">
    <property type="entry name" value="TPX2 (TARGETING PROTEIN FOR XKLP2) PROTEIN FAMILY"/>
    <property type="match status" value="1"/>
</dbReference>
<feature type="region of interest" description="Disordered" evidence="1">
    <location>
        <begin position="1"/>
        <end position="104"/>
    </location>
</feature>
<dbReference type="AlphaFoldDB" id="A0A4S8JL13"/>
<sequence>MTTPVKKYRAPRCRLSENIDPNVAASTPPRSIKSPAILSAKTKKSVPKMSSSPSLANAKRTAAGEKDSVKGNRDFKSTKRRQVASDGLATPQEKPFARIQADGTEKMKKNREEIWCSLAEEPETGDLEGSSKMRMMRRLMLEEAMSSLPEPGAGRVMYLVKTFERLFSISKETKGDSGGQSKRKVMTWALPALQLPTKADVTEVSYSPVASYSSSFHGEDDDGDSTMQSSVNSNGDRWNSESDGRANRCNKRTGSPGSSLNKKPKVTHQPLKLRTEQRGRCKEENFTKKIRGVLLEEEKRKPFTQRLTWNMEEPEAAEHVDFIKKTTLERERQDKVYNLNSEDLRIASEHKFKDQDKEIGRIRIQKRYCTVRPAHAAL</sequence>
<reference evidence="2 3" key="1">
    <citation type="journal article" date="2019" name="Nat. Plants">
        <title>Genome sequencing of Musa balbisiana reveals subgenome evolution and function divergence in polyploid bananas.</title>
        <authorList>
            <person name="Yao X."/>
        </authorList>
    </citation>
    <scope>NUCLEOTIDE SEQUENCE [LARGE SCALE GENOMIC DNA]</scope>
    <source>
        <strain evidence="3">cv. DH-PKW</strain>
        <tissue evidence="2">Leaves</tissue>
    </source>
</reference>
<feature type="compositionally biased region" description="Basic residues" evidence="1">
    <location>
        <begin position="1"/>
        <end position="12"/>
    </location>
</feature>
<accession>A0A4S8JL13</accession>
<dbReference type="GO" id="GO:0030295">
    <property type="term" value="F:protein kinase activator activity"/>
    <property type="evidence" value="ECO:0007669"/>
    <property type="project" value="TreeGrafter"/>
</dbReference>
<dbReference type="PANTHER" id="PTHR14326">
    <property type="entry name" value="TARGETING PROTEIN FOR XKLP2"/>
    <property type="match status" value="1"/>
</dbReference>
<evidence type="ECO:0000313" key="2">
    <source>
        <dbReference type="EMBL" id="THU61892.1"/>
    </source>
</evidence>
<evidence type="ECO:0000256" key="1">
    <source>
        <dbReference type="SAM" id="MobiDB-lite"/>
    </source>
</evidence>
<gene>
    <name evidence="2" type="ORF">C4D60_Mb07t28040</name>
</gene>
<proteinExistence type="predicted"/>
<evidence type="ECO:0008006" key="4">
    <source>
        <dbReference type="Google" id="ProtNLM"/>
    </source>
</evidence>
<keyword evidence="3" id="KW-1185">Reference proteome</keyword>
<dbReference type="GO" id="GO:0008017">
    <property type="term" value="F:microtubule binding"/>
    <property type="evidence" value="ECO:0007669"/>
    <property type="project" value="TreeGrafter"/>
</dbReference>
<evidence type="ECO:0000313" key="3">
    <source>
        <dbReference type="Proteomes" id="UP000317650"/>
    </source>
</evidence>
<name>A0A4S8JL13_MUSBA</name>
<feature type="compositionally biased region" description="Basic and acidic residues" evidence="1">
    <location>
        <begin position="62"/>
        <end position="77"/>
    </location>
</feature>
<dbReference type="Proteomes" id="UP000317650">
    <property type="component" value="Chromosome 7"/>
</dbReference>
<protein>
    <recommendedName>
        <fullName evidence="4">Calmodulin-binding domain-containing protein</fullName>
    </recommendedName>
</protein>
<comment type="caution">
    <text evidence="2">The sequence shown here is derived from an EMBL/GenBank/DDBJ whole genome shotgun (WGS) entry which is preliminary data.</text>
</comment>
<dbReference type="GO" id="GO:0005819">
    <property type="term" value="C:spindle"/>
    <property type="evidence" value="ECO:0007669"/>
    <property type="project" value="InterPro"/>
</dbReference>
<organism evidence="2 3">
    <name type="scientific">Musa balbisiana</name>
    <name type="common">Banana</name>
    <dbReference type="NCBI Taxonomy" id="52838"/>
    <lineage>
        <taxon>Eukaryota</taxon>
        <taxon>Viridiplantae</taxon>
        <taxon>Streptophyta</taxon>
        <taxon>Embryophyta</taxon>
        <taxon>Tracheophyta</taxon>
        <taxon>Spermatophyta</taxon>
        <taxon>Magnoliopsida</taxon>
        <taxon>Liliopsida</taxon>
        <taxon>Zingiberales</taxon>
        <taxon>Musaceae</taxon>
        <taxon>Musa</taxon>
    </lineage>
</organism>
<dbReference type="InterPro" id="IPR009675">
    <property type="entry name" value="TPX2_fam"/>
</dbReference>
<dbReference type="GO" id="GO:0005880">
    <property type="term" value="C:nuclear microtubule"/>
    <property type="evidence" value="ECO:0007669"/>
    <property type="project" value="TreeGrafter"/>
</dbReference>
<feature type="region of interest" description="Disordered" evidence="1">
    <location>
        <begin position="215"/>
        <end position="270"/>
    </location>
</feature>
<dbReference type="GO" id="GO:0090307">
    <property type="term" value="P:mitotic spindle assembly"/>
    <property type="evidence" value="ECO:0007669"/>
    <property type="project" value="TreeGrafter"/>
</dbReference>
<dbReference type="GO" id="GO:0060236">
    <property type="term" value="P:regulation of mitotic spindle organization"/>
    <property type="evidence" value="ECO:0007669"/>
    <property type="project" value="InterPro"/>
</dbReference>
<dbReference type="EMBL" id="PYDT01000005">
    <property type="protein sequence ID" value="THU61892.1"/>
    <property type="molecule type" value="Genomic_DNA"/>
</dbReference>
<feature type="compositionally biased region" description="Polar residues" evidence="1">
    <location>
        <begin position="252"/>
        <end position="261"/>
    </location>
</feature>